<reference evidence="1" key="1">
    <citation type="journal article" date="2014" name="Int. J. Syst. Evol. Microbiol.">
        <title>Complete genome sequence of Corynebacterium casei LMG S-19264T (=DSM 44701T), isolated from a smear-ripened cheese.</title>
        <authorList>
            <consortium name="US DOE Joint Genome Institute (JGI-PGF)"/>
            <person name="Walter F."/>
            <person name="Albersmeier A."/>
            <person name="Kalinowski J."/>
            <person name="Ruckert C."/>
        </authorList>
    </citation>
    <scope>NUCLEOTIDE SEQUENCE</scope>
    <source>
        <strain evidence="1">VKM B-2484</strain>
    </source>
</reference>
<dbReference type="AlphaFoldDB" id="A0A9W6MZP0"/>
<gene>
    <name evidence="1" type="ORF">GCM10017643_23360</name>
</gene>
<reference evidence="1" key="2">
    <citation type="submission" date="2023-01" db="EMBL/GenBank/DDBJ databases">
        <authorList>
            <person name="Sun Q."/>
            <person name="Evtushenko L."/>
        </authorList>
    </citation>
    <scope>NUCLEOTIDE SEQUENCE</scope>
    <source>
        <strain evidence="1">VKM B-2484</strain>
    </source>
</reference>
<name>A0A9W6MZP0_9HYPH</name>
<dbReference type="RefSeq" id="WP_213373534.1">
    <property type="nucleotide sequence ID" value="NZ_BSFJ01000010.1"/>
</dbReference>
<comment type="caution">
    <text evidence="1">The sequence shown here is derived from an EMBL/GenBank/DDBJ whole genome shotgun (WGS) entry which is preliminary data.</text>
</comment>
<organism evidence="1 2">
    <name type="scientific">Ancylobacter dichloromethanicus</name>
    <dbReference type="NCBI Taxonomy" id="518825"/>
    <lineage>
        <taxon>Bacteria</taxon>
        <taxon>Pseudomonadati</taxon>
        <taxon>Pseudomonadota</taxon>
        <taxon>Alphaproteobacteria</taxon>
        <taxon>Hyphomicrobiales</taxon>
        <taxon>Xanthobacteraceae</taxon>
        <taxon>Ancylobacter</taxon>
    </lineage>
</organism>
<sequence length="112" mass="12248">MSSFAAPIHFSPEEIEQNRIERLAAEAEDRESTPQELIADFAPGTFGCHEALHTASIVMSLVDERLCEHPAILANPDWYLLASQAHTALYNLYQAIGARHIGDDEGDGAKGD</sequence>
<keyword evidence="2" id="KW-1185">Reference proteome</keyword>
<dbReference type="Proteomes" id="UP001143370">
    <property type="component" value="Unassembled WGS sequence"/>
</dbReference>
<evidence type="ECO:0000313" key="1">
    <source>
        <dbReference type="EMBL" id="GLK72220.1"/>
    </source>
</evidence>
<accession>A0A9W6MZP0</accession>
<proteinExistence type="predicted"/>
<protein>
    <submittedName>
        <fullName evidence="1">Uncharacterized protein</fullName>
    </submittedName>
</protein>
<dbReference type="EMBL" id="BSFJ01000010">
    <property type="protein sequence ID" value="GLK72220.1"/>
    <property type="molecule type" value="Genomic_DNA"/>
</dbReference>
<evidence type="ECO:0000313" key="2">
    <source>
        <dbReference type="Proteomes" id="UP001143370"/>
    </source>
</evidence>